<feature type="compositionally biased region" description="Acidic residues" evidence="1">
    <location>
        <begin position="192"/>
        <end position="202"/>
    </location>
</feature>
<proteinExistence type="predicted"/>
<evidence type="ECO:0000256" key="1">
    <source>
        <dbReference type="SAM" id="MobiDB-lite"/>
    </source>
</evidence>
<dbReference type="AlphaFoldDB" id="A0AAX4JUS4"/>
<sequence length="1143" mass="126793">MSRPTPISSYQPDPNGWINTATSSSSSSSARKSSQRPLIAFNHGIATPLSSGFKKSLSNVNNGVGGGPGPTSSLNMRKRLYENDKTPTSSTLNKQSKDSKQGNLNGFLQNTPSSNHGPKFNNRSKLGKKDNNDVNNESRIPLHDRSASSPIPPLTKNGLIFGGGNGNKKKDTITKGSKLKIYQDDFWGSGSENDESEGEEEDLSNKKMARTMKTTLSSNTSQRKKEKEKEQKDSSVAVGHSNKKRERLRVSSISPIKRKISDIQEVSPQKLSQRLKTPPISLPPPAHSTRSHDKLPTTTTTQQLTVPSALTNTINRKSSYSPSLPPLTPSSSLETEATQPREPSLSPGPYDRLPINNQSHQTPLPPPNRQKGNTPKDSSSSPPPPITPVPEYILHNHKQICGRNPSQLAAIPSPWRKRTKPQLKPDEQDHNDGGEPVGDLIGSQSKKRKVNSREGDMSKRKDDIDRRVWNKGHQERHKTPPPSSPNVTSCIIRREKQKNLVELSSSSNPSSDPVPPEDQHNDNNENNFIDDLPTSDPSIIETPSKKKDIASPKSIRKALTPIKSNLLSRCTISSSNIGRNRKSPKKSPLTTPRRRKIGTQVVVSPLPRTSIMQRDRSSQREMELERERSISPSPVKASSKAFPRLSGSPLSSPTKFENRQHPTKSPKPLHHDHQSIPRTPEKASPKKHYQITPPKSSNKRPKLSERQETLFVLPDPPIQPNFSSSLPRSKDTGPREWKVAEMEPETLLDWGLESDDNDDQAVEGHEDGEFIDRQPYPDEIHDGPLEMPSPELAPERTGRRQSSQFPEPPLFSPHESPLQAPEERPSLENKWSSKSIEPTALSQDFPRLISSSPSLGKKESPISSSSPPRPAPADIAQDNEQNKANPAHTTPRASSSVTGKSKWDHLQRGILSTHTPTSSTSSGAVKGKEGRHTPPTSQKGSKRKARSSSDQNEQSKLASFGFFNDKPNKKLKRDFENKWEDEDDLQIPEDEDGDRDERNCILSNRITQDNQGNKKLGKVPNAPYHPSLRPAGIRELERRTRLDDKSVSEEGMKKSNFKTPPLNRKSLALPKINGDNAAEEVEVEEEESPSLFDNNNNYNSKNDSHSSSSQSDLSSSTFQTPGSTKEWWDKLGDRRTSEFGTME</sequence>
<feature type="region of interest" description="Disordered" evidence="1">
    <location>
        <begin position="50"/>
        <end position="1143"/>
    </location>
</feature>
<feature type="compositionally biased region" description="Low complexity" evidence="1">
    <location>
        <begin position="23"/>
        <end position="32"/>
    </location>
</feature>
<feature type="compositionally biased region" description="Polar residues" evidence="1">
    <location>
        <begin position="212"/>
        <end position="221"/>
    </location>
</feature>
<feature type="compositionally biased region" description="Basic and acidic residues" evidence="1">
    <location>
        <begin position="1126"/>
        <end position="1137"/>
    </location>
</feature>
<feature type="compositionally biased region" description="Acidic residues" evidence="1">
    <location>
        <begin position="979"/>
        <end position="994"/>
    </location>
</feature>
<feature type="compositionally biased region" description="Low complexity" evidence="1">
    <location>
        <begin position="912"/>
        <end position="922"/>
    </location>
</feature>
<feature type="compositionally biased region" description="Polar residues" evidence="1">
    <location>
        <begin position="1"/>
        <end position="22"/>
    </location>
</feature>
<feature type="compositionally biased region" description="Basic and acidic residues" evidence="1">
    <location>
        <begin position="762"/>
        <end position="784"/>
    </location>
</feature>
<feature type="region of interest" description="Disordered" evidence="1">
    <location>
        <begin position="1"/>
        <end position="35"/>
    </location>
</feature>
<feature type="compositionally biased region" description="Polar residues" evidence="1">
    <location>
        <begin position="306"/>
        <end position="317"/>
    </location>
</feature>
<feature type="compositionally biased region" description="Acidic residues" evidence="1">
    <location>
        <begin position="1077"/>
        <end position="1088"/>
    </location>
</feature>
<feature type="compositionally biased region" description="Basic and acidic residues" evidence="1">
    <location>
        <begin position="223"/>
        <end position="233"/>
    </location>
</feature>
<accession>A0AAX4JUS4</accession>
<feature type="compositionally biased region" description="Basic and acidic residues" evidence="1">
    <location>
        <begin position="1032"/>
        <end position="1053"/>
    </location>
</feature>
<feature type="compositionally biased region" description="Basic and acidic residues" evidence="1">
    <location>
        <begin position="728"/>
        <end position="741"/>
    </location>
</feature>
<feature type="compositionally biased region" description="Basic and acidic residues" evidence="1">
    <location>
        <begin position="669"/>
        <end position="684"/>
    </location>
</feature>
<feature type="compositionally biased region" description="Polar residues" evidence="1">
    <location>
        <begin position="264"/>
        <end position="275"/>
    </location>
</feature>
<feature type="compositionally biased region" description="Basic and acidic residues" evidence="1">
    <location>
        <begin position="451"/>
        <end position="468"/>
    </location>
</feature>
<keyword evidence="3" id="KW-1185">Reference proteome</keyword>
<feature type="compositionally biased region" description="Polar residues" evidence="1">
    <location>
        <begin position="562"/>
        <end position="578"/>
    </location>
</feature>
<reference evidence="2 3" key="1">
    <citation type="submission" date="2024-01" db="EMBL/GenBank/DDBJ databases">
        <title>Comparative genomics of Cryptococcus and Kwoniella reveals pathogenesis evolution and contrasting modes of karyotype evolution via chromosome fusion or intercentromeric recombination.</title>
        <authorList>
            <person name="Coelho M.A."/>
            <person name="David-Palma M."/>
            <person name="Shea T."/>
            <person name="Bowers K."/>
            <person name="McGinley-Smith S."/>
            <person name="Mohammad A.W."/>
            <person name="Gnirke A."/>
            <person name="Yurkov A.M."/>
            <person name="Nowrousian M."/>
            <person name="Sun S."/>
            <person name="Cuomo C.A."/>
            <person name="Heitman J."/>
        </authorList>
    </citation>
    <scope>NUCLEOTIDE SEQUENCE [LARGE SCALE GENOMIC DNA]</scope>
    <source>
        <strain evidence="2 3">CBS 6074</strain>
    </source>
</reference>
<feature type="compositionally biased region" description="Low complexity" evidence="1">
    <location>
        <begin position="1089"/>
        <end position="1116"/>
    </location>
</feature>
<evidence type="ECO:0000313" key="2">
    <source>
        <dbReference type="EMBL" id="WWC89129.1"/>
    </source>
</evidence>
<feature type="compositionally biased region" description="Acidic residues" evidence="1">
    <location>
        <begin position="742"/>
        <end position="761"/>
    </location>
</feature>
<dbReference type="Proteomes" id="UP001355207">
    <property type="component" value="Chromosome 5"/>
</dbReference>
<dbReference type="EMBL" id="CP144102">
    <property type="protein sequence ID" value="WWC89129.1"/>
    <property type="molecule type" value="Genomic_DNA"/>
</dbReference>
<feature type="compositionally biased region" description="Basic and acidic residues" evidence="1">
    <location>
        <begin position="423"/>
        <end position="433"/>
    </location>
</feature>
<feature type="compositionally biased region" description="Polar residues" evidence="1">
    <location>
        <begin position="948"/>
        <end position="957"/>
    </location>
</feature>
<gene>
    <name evidence="2" type="ORF">L201_004047</name>
</gene>
<feature type="compositionally biased region" description="Basic and acidic residues" evidence="1">
    <location>
        <begin position="613"/>
        <end position="629"/>
    </location>
</feature>
<evidence type="ECO:0000313" key="3">
    <source>
        <dbReference type="Proteomes" id="UP001355207"/>
    </source>
</evidence>
<feature type="compositionally biased region" description="Polar residues" evidence="1">
    <location>
        <begin position="101"/>
        <end position="124"/>
    </location>
</feature>
<dbReference type="GeneID" id="91094717"/>
<feature type="compositionally biased region" description="Polar residues" evidence="1">
    <location>
        <begin position="878"/>
        <end position="899"/>
    </location>
</feature>
<feature type="compositionally biased region" description="Polar residues" evidence="1">
    <location>
        <begin position="1001"/>
        <end position="1013"/>
    </location>
</feature>
<protein>
    <submittedName>
        <fullName evidence="2">Uncharacterized protein</fullName>
    </submittedName>
</protein>
<name>A0AAX4JUS4_9TREE</name>
<organism evidence="2 3">
    <name type="scientific">Kwoniella dendrophila CBS 6074</name>
    <dbReference type="NCBI Taxonomy" id="1295534"/>
    <lineage>
        <taxon>Eukaryota</taxon>
        <taxon>Fungi</taxon>
        <taxon>Dikarya</taxon>
        <taxon>Basidiomycota</taxon>
        <taxon>Agaricomycotina</taxon>
        <taxon>Tremellomycetes</taxon>
        <taxon>Tremellales</taxon>
        <taxon>Cryptococcaceae</taxon>
        <taxon>Kwoniella</taxon>
    </lineage>
</organism>
<feature type="compositionally biased region" description="Polar residues" evidence="1">
    <location>
        <begin position="829"/>
        <end position="842"/>
    </location>
</feature>
<feature type="compositionally biased region" description="Low complexity" evidence="1">
    <location>
        <begin position="500"/>
        <end position="511"/>
    </location>
</feature>
<dbReference type="RefSeq" id="XP_066075892.1">
    <property type="nucleotide sequence ID" value="XM_066219795.1"/>
</dbReference>